<dbReference type="PANTHER" id="PTHR31739:SF25">
    <property type="entry name" value="(E,E)-GERANYLLINALOOL SYNTHASE"/>
    <property type="match status" value="1"/>
</dbReference>
<dbReference type="Gene3D" id="1.10.600.10">
    <property type="entry name" value="Farnesyl Diphosphate Synthase"/>
    <property type="match status" value="1"/>
</dbReference>
<sequence>MNVMAVVAMNLWFKVAEWRMNNYVPSIEEYIKVGMISIATDLVIAHAIYLAPPKLSNEILHHAWYKKVSELTMLCARFLNNLQGYEIERKDGKSNLVALIMKANPNATIQDAVGCIENILDRKKKELVEKLLIHLGTLKAYQMFFNGTNAFESPSQLLHDFNRAFYEDLPMKESGLTPLKDEQHSLDIRMHATMAKENRLASRSRVHLHKCNKPSQGSWITPLRCFGYRPGFILQFLNLHGSITI</sequence>
<dbReference type="Gramene" id="ERM96112">
    <property type="protein sequence ID" value="ERM96112"/>
    <property type="gene ID" value="AMTR_s00713p00005090"/>
</dbReference>
<keyword evidence="3" id="KW-1185">Reference proteome</keyword>
<dbReference type="eggNOG" id="ENOG502REU3">
    <property type="taxonomic scope" value="Eukaryota"/>
</dbReference>
<dbReference type="GO" id="GO:0016114">
    <property type="term" value="P:terpenoid biosynthetic process"/>
    <property type="evidence" value="ECO:0007669"/>
    <property type="project" value="InterPro"/>
</dbReference>
<dbReference type="HOGENOM" id="CLU_075405_0_0_1"/>
<dbReference type="Pfam" id="PF19086">
    <property type="entry name" value="Terpene_syn_C_2"/>
    <property type="match status" value="1"/>
</dbReference>
<dbReference type="EMBL" id="KI397177">
    <property type="protein sequence ID" value="ERM96112.1"/>
    <property type="molecule type" value="Genomic_DNA"/>
</dbReference>
<accession>W1NJY8</accession>
<proteinExistence type="predicted"/>
<dbReference type="AlphaFoldDB" id="W1NJY8"/>
<reference evidence="3" key="1">
    <citation type="journal article" date="2013" name="Science">
        <title>The Amborella genome and the evolution of flowering plants.</title>
        <authorList>
            <consortium name="Amborella Genome Project"/>
        </authorList>
    </citation>
    <scope>NUCLEOTIDE SEQUENCE [LARGE SCALE GENOMIC DNA]</scope>
</reference>
<keyword evidence="1" id="KW-0460">Magnesium</keyword>
<dbReference type="InterPro" id="IPR050148">
    <property type="entry name" value="Terpene_synthase-like"/>
</dbReference>
<dbReference type="PANTHER" id="PTHR31739">
    <property type="entry name" value="ENT-COPALYL DIPHOSPHATE SYNTHASE, CHLOROPLASTIC"/>
    <property type="match status" value="1"/>
</dbReference>
<dbReference type="SUPFAM" id="SSF48576">
    <property type="entry name" value="Terpenoid synthases"/>
    <property type="match status" value="1"/>
</dbReference>
<organism evidence="2 3">
    <name type="scientific">Amborella trichopoda</name>
    <dbReference type="NCBI Taxonomy" id="13333"/>
    <lineage>
        <taxon>Eukaryota</taxon>
        <taxon>Viridiplantae</taxon>
        <taxon>Streptophyta</taxon>
        <taxon>Embryophyta</taxon>
        <taxon>Tracheophyta</taxon>
        <taxon>Spermatophyta</taxon>
        <taxon>Magnoliopsida</taxon>
        <taxon>Amborellales</taxon>
        <taxon>Amborellaceae</taxon>
        <taxon>Amborella</taxon>
    </lineage>
</organism>
<protein>
    <recommendedName>
        <fullName evidence="4">Terpene synthase metal-binding domain-containing protein</fullName>
    </recommendedName>
</protein>
<evidence type="ECO:0000256" key="1">
    <source>
        <dbReference type="ARBA" id="ARBA00022842"/>
    </source>
</evidence>
<evidence type="ECO:0008006" key="4">
    <source>
        <dbReference type="Google" id="ProtNLM"/>
    </source>
</evidence>
<dbReference type="InterPro" id="IPR008949">
    <property type="entry name" value="Isoprenoid_synthase_dom_sf"/>
</dbReference>
<dbReference type="GO" id="GO:0010333">
    <property type="term" value="F:terpene synthase activity"/>
    <property type="evidence" value="ECO:0007669"/>
    <property type="project" value="InterPro"/>
</dbReference>
<evidence type="ECO:0000313" key="3">
    <source>
        <dbReference type="Proteomes" id="UP000017836"/>
    </source>
</evidence>
<name>W1NJY8_AMBTC</name>
<evidence type="ECO:0000313" key="2">
    <source>
        <dbReference type="EMBL" id="ERM96112.1"/>
    </source>
</evidence>
<dbReference type="Proteomes" id="UP000017836">
    <property type="component" value="Unassembled WGS sequence"/>
</dbReference>
<gene>
    <name evidence="2" type="ORF">AMTR_s00713p00005090</name>
</gene>